<dbReference type="InterPro" id="IPR036864">
    <property type="entry name" value="Zn2-C6_fun-type_DNA-bd_sf"/>
</dbReference>
<dbReference type="EMBL" id="JAGPXD010000001">
    <property type="protein sequence ID" value="KAH7377164.1"/>
    <property type="molecule type" value="Genomic_DNA"/>
</dbReference>
<feature type="region of interest" description="Disordered" evidence="2">
    <location>
        <begin position="444"/>
        <end position="470"/>
    </location>
</feature>
<evidence type="ECO:0000256" key="2">
    <source>
        <dbReference type="SAM" id="MobiDB-lite"/>
    </source>
</evidence>
<keyword evidence="5" id="KW-1185">Reference proteome</keyword>
<dbReference type="PANTHER" id="PTHR47785:SF4">
    <property type="entry name" value="ZN(II)2CYS6 TRANSCRIPTION FACTOR (EUROFUNG)"/>
    <property type="match status" value="1"/>
</dbReference>
<feature type="compositionally biased region" description="Pro residues" evidence="2">
    <location>
        <begin position="90"/>
        <end position="128"/>
    </location>
</feature>
<name>A0A8K0XA43_9PEZI</name>
<feature type="region of interest" description="Disordered" evidence="2">
    <location>
        <begin position="228"/>
        <end position="309"/>
    </location>
</feature>
<feature type="compositionally biased region" description="Polar residues" evidence="2">
    <location>
        <begin position="261"/>
        <end position="272"/>
    </location>
</feature>
<dbReference type="SUPFAM" id="SSF57701">
    <property type="entry name" value="Zn2/Cys6 DNA-binding domain"/>
    <property type="match status" value="1"/>
</dbReference>
<keyword evidence="1" id="KW-0539">Nucleus</keyword>
<gene>
    <name evidence="4" type="ORF">B0T11DRAFT_220016</name>
</gene>
<feature type="region of interest" description="Disordered" evidence="2">
    <location>
        <begin position="990"/>
        <end position="1017"/>
    </location>
</feature>
<feature type="compositionally biased region" description="Basic and acidic residues" evidence="2">
    <location>
        <begin position="1"/>
        <end position="17"/>
    </location>
</feature>
<feature type="domain" description="Zn(2)-C6 fungal-type" evidence="3">
    <location>
        <begin position="155"/>
        <end position="184"/>
    </location>
</feature>
<protein>
    <submittedName>
        <fullName evidence="4">C6 zinc finger domain-containing protein</fullName>
    </submittedName>
</protein>
<dbReference type="Proteomes" id="UP000813385">
    <property type="component" value="Unassembled WGS sequence"/>
</dbReference>
<dbReference type="PANTHER" id="PTHR47785">
    <property type="entry name" value="ZN(II)2CYS6 TRANSCRIPTION FACTOR (EUROFUNG)-RELATED-RELATED"/>
    <property type="match status" value="1"/>
</dbReference>
<feature type="region of interest" description="Disordered" evidence="2">
    <location>
        <begin position="1"/>
        <end position="152"/>
    </location>
</feature>
<dbReference type="PROSITE" id="PS50048">
    <property type="entry name" value="ZN2_CY6_FUNGAL_2"/>
    <property type="match status" value="1"/>
</dbReference>
<dbReference type="SMART" id="SM00066">
    <property type="entry name" value="GAL4"/>
    <property type="match status" value="1"/>
</dbReference>
<dbReference type="Gene3D" id="4.10.240.10">
    <property type="entry name" value="Zn(2)-C6 fungal-type DNA-binding domain"/>
    <property type="match status" value="1"/>
</dbReference>
<reference evidence="4" key="1">
    <citation type="journal article" date="2021" name="Nat. Commun.">
        <title>Genetic determinants of endophytism in the Arabidopsis root mycobiome.</title>
        <authorList>
            <person name="Mesny F."/>
            <person name="Miyauchi S."/>
            <person name="Thiergart T."/>
            <person name="Pickel B."/>
            <person name="Atanasova L."/>
            <person name="Karlsson M."/>
            <person name="Huettel B."/>
            <person name="Barry K.W."/>
            <person name="Haridas S."/>
            <person name="Chen C."/>
            <person name="Bauer D."/>
            <person name="Andreopoulos W."/>
            <person name="Pangilinan J."/>
            <person name="LaButti K."/>
            <person name="Riley R."/>
            <person name="Lipzen A."/>
            <person name="Clum A."/>
            <person name="Drula E."/>
            <person name="Henrissat B."/>
            <person name="Kohler A."/>
            <person name="Grigoriev I.V."/>
            <person name="Martin F.M."/>
            <person name="Hacquard S."/>
        </authorList>
    </citation>
    <scope>NUCLEOTIDE SEQUENCE</scope>
    <source>
        <strain evidence="4">MPI-CAGE-AT-0016</strain>
    </source>
</reference>
<feature type="compositionally biased region" description="Basic and acidic residues" evidence="2">
    <location>
        <begin position="47"/>
        <end position="59"/>
    </location>
</feature>
<dbReference type="GO" id="GO:0008270">
    <property type="term" value="F:zinc ion binding"/>
    <property type="evidence" value="ECO:0007669"/>
    <property type="project" value="InterPro"/>
</dbReference>
<feature type="compositionally biased region" description="Polar residues" evidence="2">
    <location>
        <begin position="542"/>
        <end position="551"/>
    </location>
</feature>
<organism evidence="4 5">
    <name type="scientific">Plectosphaerella cucumerina</name>
    <dbReference type="NCBI Taxonomy" id="40658"/>
    <lineage>
        <taxon>Eukaryota</taxon>
        <taxon>Fungi</taxon>
        <taxon>Dikarya</taxon>
        <taxon>Ascomycota</taxon>
        <taxon>Pezizomycotina</taxon>
        <taxon>Sordariomycetes</taxon>
        <taxon>Hypocreomycetidae</taxon>
        <taxon>Glomerellales</taxon>
        <taxon>Plectosphaerellaceae</taxon>
        <taxon>Plectosphaerella</taxon>
    </lineage>
</organism>
<feature type="compositionally biased region" description="Polar residues" evidence="2">
    <location>
        <begin position="130"/>
        <end position="144"/>
    </location>
</feature>
<dbReference type="GO" id="GO:0000981">
    <property type="term" value="F:DNA-binding transcription factor activity, RNA polymerase II-specific"/>
    <property type="evidence" value="ECO:0007669"/>
    <property type="project" value="InterPro"/>
</dbReference>
<feature type="compositionally biased region" description="Polar residues" evidence="2">
    <location>
        <begin position="239"/>
        <end position="253"/>
    </location>
</feature>
<evidence type="ECO:0000313" key="5">
    <source>
        <dbReference type="Proteomes" id="UP000813385"/>
    </source>
</evidence>
<dbReference type="OrthoDB" id="5244761at2759"/>
<dbReference type="AlphaFoldDB" id="A0A8K0XA43"/>
<feature type="compositionally biased region" description="Basic and acidic residues" evidence="2">
    <location>
        <begin position="228"/>
        <end position="237"/>
    </location>
</feature>
<comment type="caution">
    <text evidence="4">The sequence shown here is derived from an EMBL/GenBank/DDBJ whole genome shotgun (WGS) entry which is preliminary data.</text>
</comment>
<dbReference type="CDD" id="cd12148">
    <property type="entry name" value="fungal_TF_MHR"/>
    <property type="match status" value="1"/>
</dbReference>
<dbReference type="PROSITE" id="PS00463">
    <property type="entry name" value="ZN2_CY6_FUNGAL_1"/>
    <property type="match status" value="1"/>
</dbReference>
<proteinExistence type="predicted"/>
<dbReference type="InterPro" id="IPR001138">
    <property type="entry name" value="Zn2Cys6_DnaBD"/>
</dbReference>
<evidence type="ECO:0000256" key="1">
    <source>
        <dbReference type="ARBA" id="ARBA00023242"/>
    </source>
</evidence>
<dbReference type="Pfam" id="PF00172">
    <property type="entry name" value="Zn_clus"/>
    <property type="match status" value="1"/>
</dbReference>
<evidence type="ECO:0000313" key="4">
    <source>
        <dbReference type="EMBL" id="KAH7377164.1"/>
    </source>
</evidence>
<feature type="compositionally biased region" description="Low complexity" evidence="2">
    <location>
        <begin position="516"/>
        <end position="528"/>
    </location>
</feature>
<sequence length="1017" mass="113206">MDPEQPEKKGPRLKICESRPWTTSRAQGPGHYHPHPLPQQHPVAYPTDRRLHDPIQDHNSHRRPSSLARPPQRCSPPPREPGIKREIFDGPPPMPVSAGYFPPPPPPMQQQQPPPPQPIPYEPHPYQPPSESNYAPTPYNGNSNLKKKATRASQACDYCRQLKAKCDEQKPCKTCREKDTECVYKESLPKPSDKSQADILNGISDLKRIVEAGFSSFHERINNLERSRGLAERRGNDGGKTSSMAASHTSVSPTPLPPAVSSRTTSKVSIQDDTLDTGCTPFDDDNDAEPPLPDVQPGEASIPHDHTTSAGQLLAWPSIKALTQKFLEREEIHPGDFPLRIEERRGIPKLYGRGEIHGSMNLPTSANYSSSTLSSWVQPDYMEDTVMRYIESCEVNVLSMHPIIYKSSLRKYARKLLEETALRTPKSANSSGYATFASTAASSDSAIGKRKRTSDAAEKPASLSSRPGAPSRSIETAVILAALALGKLSLHGGKIADVIPSETKPYGSPIVRNGYSATPAHTSSSAHPQPFGFLSPHDSGPSRRQSWQSSGDGEPPKLGLSKKRNYDCFPGLEYLGPATDIMGNQDGAITIQHIQANLLIALYYGQIGYVVQSHKYISNASWTLQVYMRRDLPRLQKNHDYLMGINTTVPPPRKMRKDDLLLMNFWSCVQLESDIVVEVSLPPSGILSYEGLLPYPTPDLTVFDYGEHVATSYMAQVYIRKKLNYISKTFYSEEPLPVDVNGQDIIKVSVNEVRNEIRMNPESESTSWLHRKFQFEERDPPAGDMLSARLRAKYWDFQVLCTRPFVKMILDFSCQLEDGLSAKPSPHLNLFNLKKVDAPFIPADTKNYGDISPEIVGLAKDGINALIESTKAFHNLGTDRLLLTNFFGTAIAQWGNLLVLAACCRDRFLGTLVNEEELRLLFDRTISWISKAAQSSSSLAVAIRMLDELRNSNFAPLSMAKANKNTRPLTKPSKGSKALKCQSTDRIMDEDPLYSPVQPRHDRQQQQCHQHHLTHGL</sequence>
<feature type="region of interest" description="Disordered" evidence="2">
    <location>
        <begin position="510"/>
        <end position="560"/>
    </location>
</feature>
<evidence type="ECO:0000259" key="3">
    <source>
        <dbReference type="PROSITE" id="PS50048"/>
    </source>
</evidence>
<dbReference type="InterPro" id="IPR053181">
    <property type="entry name" value="EcdB-like_regulator"/>
</dbReference>
<accession>A0A8K0XA43</accession>
<dbReference type="CDD" id="cd00067">
    <property type="entry name" value="GAL4"/>
    <property type="match status" value="1"/>
</dbReference>